<dbReference type="EMBL" id="CAJFCW020000004">
    <property type="protein sequence ID" value="CAG9114403.1"/>
    <property type="molecule type" value="Genomic_DNA"/>
</dbReference>
<dbReference type="EMBL" id="CAJFDH010000004">
    <property type="protein sequence ID" value="CAD5220983.1"/>
    <property type="molecule type" value="Genomic_DNA"/>
</dbReference>
<dbReference type="Proteomes" id="UP000614601">
    <property type="component" value="Unassembled WGS sequence"/>
</dbReference>
<protein>
    <recommendedName>
        <fullName evidence="4">Peptidase A1 domain-containing protein</fullName>
    </recommendedName>
</protein>
<organism evidence="2 3">
    <name type="scientific">Bursaphelenchus okinawaensis</name>
    <dbReference type="NCBI Taxonomy" id="465554"/>
    <lineage>
        <taxon>Eukaryota</taxon>
        <taxon>Metazoa</taxon>
        <taxon>Ecdysozoa</taxon>
        <taxon>Nematoda</taxon>
        <taxon>Chromadorea</taxon>
        <taxon>Rhabditida</taxon>
        <taxon>Tylenchina</taxon>
        <taxon>Tylenchomorpha</taxon>
        <taxon>Aphelenchoidea</taxon>
        <taxon>Aphelenchoididae</taxon>
        <taxon>Bursaphelenchus</taxon>
    </lineage>
</organism>
<feature type="chain" id="PRO_5035681708" description="Peptidase A1 domain-containing protein" evidence="1">
    <location>
        <begin position="17"/>
        <end position="336"/>
    </location>
</feature>
<dbReference type="AlphaFoldDB" id="A0A811KY42"/>
<dbReference type="Proteomes" id="UP000783686">
    <property type="component" value="Unassembled WGS sequence"/>
</dbReference>
<evidence type="ECO:0000313" key="2">
    <source>
        <dbReference type="EMBL" id="CAD5220983.1"/>
    </source>
</evidence>
<gene>
    <name evidence="2" type="ORF">BOKJ2_LOCUS9217</name>
</gene>
<evidence type="ECO:0000256" key="1">
    <source>
        <dbReference type="SAM" id="SignalP"/>
    </source>
</evidence>
<comment type="caution">
    <text evidence="2">The sequence shown here is derived from an EMBL/GenBank/DDBJ whole genome shotgun (WGS) entry which is preliminary data.</text>
</comment>
<feature type="signal peptide" evidence="1">
    <location>
        <begin position="1"/>
        <end position="16"/>
    </location>
</feature>
<name>A0A811KY42_9BILA</name>
<accession>A0A811KY42</accession>
<evidence type="ECO:0000313" key="3">
    <source>
        <dbReference type="Proteomes" id="UP000614601"/>
    </source>
</evidence>
<evidence type="ECO:0008006" key="4">
    <source>
        <dbReference type="Google" id="ProtNLM"/>
    </source>
</evidence>
<keyword evidence="3" id="KW-1185">Reference proteome</keyword>
<keyword evidence="1" id="KW-0732">Signal</keyword>
<sequence>MKFVALLTLVVGFVNSLEFDQEKSSLALSIGDKDKVDLKFTLALLKDFVVVFGAECKEAGSCSKNGHPFYNAEKDGITLENGEDVLGFKTKLAKEVKVNSGGKTSKLDVNVIVDVTHQEMKKQDFKDDAVLGLKTGKDTPFDKLVSPYESNNQYLIMVPKFKDDDKSVPEGFLGTEPKNACNKFNLVESTSDIWTNDFNKVINDKEVTFKIAPAFEETYAASTKGLELIGDLSLTKDAYNKLKTFNITYGGVEIEFDPQAVYKFDNNMGTYKRTIATIDNEGFDLVLPNSLLKNHCIKLVKDGDKYNVGLAERQNGVGLAAASLVALIGMFALLQF</sequence>
<dbReference type="OrthoDB" id="10623562at2759"/>
<proteinExistence type="predicted"/>
<reference evidence="2" key="1">
    <citation type="submission" date="2020-09" db="EMBL/GenBank/DDBJ databases">
        <authorList>
            <person name="Kikuchi T."/>
        </authorList>
    </citation>
    <scope>NUCLEOTIDE SEQUENCE</scope>
    <source>
        <strain evidence="2">SH1</strain>
    </source>
</reference>